<dbReference type="STRING" id="1748243.Tel_14515"/>
<dbReference type="EMBL" id="CP013099">
    <property type="protein sequence ID" value="ALP54257.1"/>
    <property type="molecule type" value="Genomic_DNA"/>
</dbReference>
<name>A0A0S2TGH7_9GAMM</name>
<reference evidence="1" key="1">
    <citation type="submission" date="2015-10" db="EMBL/GenBank/DDBJ databases">
        <title>Description of Candidatus Tenderia electrophaga gen. nov, sp. nov., an Uncultivated Electroautotroph from a Biocathode Enrichment.</title>
        <authorList>
            <person name="Eddie B.J."/>
            <person name="Malanoski A.P."/>
            <person name="Wang Z."/>
            <person name="Hall R.J."/>
            <person name="Oh S.D."/>
            <person name="Heiner C."/>
            <person name="Lin B."/>
            <person name="Strycharz-Glaven S.M."/>
        </authorList>
    </citation>
    <scope>NUCLEOTIDE SEQUENCE [LARGE SCALE GENOMIC DNA]</scope>
    <source>
        <strain evidence="1">NRL1</strain>
    </source>
</reference>
<accession>A0A0S2TGH7</accession>
<proteinExistence type="predicted"/>
<organism evidence="1 2">
    <name type="scientific">Candidatus Tenderia electrophaga</name>
    <dbReference type="NCBI Taxonomy" id="1748243"/>
    <lineage>
        <taxon>Bacteria</taxon>
        <taxon>Pseudomonadati</taxon>
        <taxon>Pseudomonadota</taxon>
        <taxon>Gammaproteobacteria</taxon>
        <taxon>Candidatus Tenderiales</taxon>
        <taxon>Candidatus Tenderiaceae</taxon>
        <taxon>Candidatus Tenderia</taxon>
    </lineage>
</organism>
<dbReference type="KEGG" id="tee:Tel_14515"/>
<gene>
    <name evidence="1" type="ORF">Tel_14515</name>
</gene>
<protein>
    <recommendedName>
        <fullName evidence="3">Phosphoadenosine phosphosulphate reductase domain-containing protein</fullName>
    </recommendedName>
</protein>
<dbReference type="InterPro" id="IPR014729">
    <property type="entry name" value="Rossmann-like_a/b/a_fold"/>
</dbReference>
<sequence length="244" mass="27326">MFIVRSNYGNNSMALIQWAREAGLADLTVVYVDTGWAGAGWLDHVARCEDWVRALGFAVVRIDPVSGFDEVMEMKGGFPSRQHQWCALHLKGIPFLKWVEEVDPDSAATVILPKTRVDSTFESIPEFIESCEYNGERRVWHPLFKHDRRQRDALLQRAGRTPLPHPSQECAPCINSSAATLRRLAEADIDKTAELEDELQTPLFPAADCDGARGIRAVVDWAADTDPRRPDYRFGCSAMFGCGC</sequence>
<dbReference type="Proteomes" id="UP000055136">
    <property type="component" value="Chromosome"/>
</dbReference>
<dbReference type="AlphaFoldDB" id="A0A0S2TGH7"/>
<keyword evidence="2" id="KW-1185">Reference proteome</keyword>
<evidence type="ECO:0000313" key="2">
    <source>
        <dbReference type="Proteomes" id="UP000055136"/>
    </source>
</evidence>
<evidence type="ECO:0000313" key="1">
    <source>
        <dbReference type="EMBL" id="ALP54257.1"/>
    </source>
</evidence>
<dbReference type="Gene3D" id="3.40.50.620">
    <property type="entry name" value="HUPs"/>
    <property type="match status" value="1"/>
</dbReference>
<evidence type="ECO:0008006" key="3">
    <source>
        <dbReference type="Google" id="ProtNLM"/>
    </source>
</evidence>
<dbReference type="SUPFAM" id="SSF52402">
    <property type="entry name" value="Adenine nucleotide alpha hydrolases-like"/>
    <property type="match status" value="1"/>
</dbReference>